<accession>A0A9D4N4N7</accession>
<gene>
    <name evidence="1" type="ORF">DPMN_011772</name>
</gene>
<evidence type="ECO:0000313" key="1">
    <source>
        <dbReference type="EMBL" id="KAH3887753.1"/>
    </source>
</evidence>
<name>A0A9D4N4N7_DREPO</name>
<reference evidence="1" key="1">
    <citation type="journal article" date="2019" name="bioRxiv">
        <title>The Genome of the Zebra Mussel, Dreissena polymorpha: A Resource for Invasive Species Research.</title>
        <authorList>
            <person name="McCartney M.A."/>
            <person name="Auch B."/>
            <person name="Kono T."/>
            <person name="Mallez S."/>
            <person name="Zhang Y."/>
            <person name="Obille A."/>
            <person name="Becker A."/>
            <person name="Abrahante J.E."/>
            <person name="Garbe J."/>
            <person name="Badalamenti J.P."/>
            <person name="Herman A."/>
            <person name="Mangelson H."/>
            <person name="Liachko I."/>
            <person name="Sullivan S."/>
            <person name="Sone E.D."/>
            <person name="Koren S."/>
            <person name="Silverstein K.A.T."/>
            <person name="Beckman K.B."/>
            <person name="Gohl D.M."/>
        </authorList>
    </citation>
    <scope>NUCLEOTIDE SEQUENCE</scope>
    <source>
        <strain evidence="1">Duluth1</strain>
        <tissue evidence="1">Whole animal</tissue>
    </source>
</reference>
<organism evidence="1 2">
    <name type="scientific">Dreissena polymorpha</name>
    <name type="common">Zebra mussel</name>
    <name type="synonym">Mytilus polymorpha</name>
    <dbReference type="NCBI Taxonomy" id="45954"/>
    <lineage>
        <taxon>Eukaryota</taxon>
        <taxon>Metazoa</taxon>
        <taxon>Spiralia</taxon>
        <taxon>Lophotrochozoa</taxon>
        <taxon>Mollusca</taxon>
        <taxon>Bivalvia</taxon>
        <taxon>Autobranchia</taxon>
        <taxon>Heteroconchia</taxon>
        <taxon>Euheterodonta</taxon>
        <taxon>Imparidentia</taxon>
        <taxon>Neoheterodontei</taxon>
        <taxon>Myida</taxon>
        <taxon>Dreissenoidea</taxon>
        <taxon>Dreissenidae</taxon>
        <taxon>Dreissena</taxon>
    </lineage>
</organism>
<sequence>MPPYHLPRMILLTTVASPNNCTCGHHRTTTAYHVSHIILWKSSRIHTELTDKKTENSFVEAGVEIGDAVPIGLSDDMSETLHLVTMEPEMHMVGHNRPAHVDCGDVIEKLSKKVNADCVGIKMLLHHCRKLRRKRETLFQSHRSNMDCINKSVQKTNIDILDDANEGESLEIWVDVFVGEALTTIVNAYHELNKNQVTHYEIVDEPDLDQFAQTLVVETISDIQLKCGRSPNTTWITESHDQNDTEVCNSIYPGQLLFLKDLNNDGHLNEKCVSDYVDDILENIANELLGVGIDNEFEDFEFVEWKDEHREYQYVGAYTIEVEHESDSDSTEWSCDEWPFIDIHV</sequence>
<evidence type="ECO:0000313" key="2">
    <source>
        <dbReference type="Proteomes" id="UP000828390"/>
    </source>
</evidence>
<proteinExistence type="predicted"/>
<reference evidence="1" key="2">
    <citation type="submission" date="2020-11" db="EMBL/GenBank/DDBJ databases">
        <authorList>
            <person name="McCartney M.A."/>
            <person name="Auch B."/>
            <person name="Kono T."/>
            <person name="Mallez S."/>
            <person name="Becker A."/>
            <person name="Gohl D.M."/>
            <person name="Silverstein K.A.T."/>
            <person name="Koren S."/>
            <person name="Bechman K.B."/>
            <person name="Herman A."/>
            <person name="Abrahante J.E."/>
            <person name="Garbe J."/>
        </authorList>
    </citation>
    <scope>NUCLEOTIDE SEQUENCE</scope>
    <source>
        <strain evidence="1">Duluth1</strain>
        <tissue evidence="1">Whole animal</tissue>
    </source>
</reference>
<keyword evidence="2" id="KW-1185">Reference proteome</keyword>
<dbReference type="AlphaFoldDB" id="A0A9D4N4N7"/>
<protein>
    <submittedName>
        <fullName evidence="1">Uncharacterized protein</fullName>
    </submittedName>
</protein>
<dbReference type="EMBL" id="JAIWYP010000001">
    <property type="protein sequence ID" value="KAH3887753.1"/>
    <property type="molecule type" value="Genomic_DNA"/>
</dbReference>
<dbReference type="Proteomes" id="UP000828390">
    <property type="component" value="Unassembled WGS sequence"/>
</dbReference>
<comment type="caution">
    <text evidence="1">The sequence shown here is derived from an EMBL/GenBank/DDBJ whole genome shotgun (WGS) entry which is preliminary data.</text>
</comment>